<dbReference type="InterPro" id="IPR036142">
    <property type="entry name" value="ENT_dom-like_sf"/>
</dbReference>
<sequence length="500" mass="56134">MRLVKGSKVEILVNTHVLGVEWHGARIVSGNGHTYEVEYDSSSATDKALSTRVPRKAIRPCPPAMENIGSWRVNDIVEVWNAGCWKEATVLKYITGEFFLVRLKGSCTELKVHEDNMRICQSWLNGQWIISPKGPTKSGVVNFSRNLISNNYKAMPEVQHTKDVWSPGLDASCLHQPSPSTLKRMLSHGSLHIEEYPRKKRVVVTMGESKRLKAVSTAPLLEKVDAIAYPHNNMGENYMHVSFPNQLYETKKPCNVTTHFPESIEKLDYSYSNLSSVGSCSVISGSANEFYGVTLAGACQDDEDTLRSDAESLNVEDMEESYGDMFPDPRPRDECTISTDEAESLDVDEECAILPKEVVEERIHRLELNAYNCTLEAMYASGPLSWEKEELLTNLRISLNISNDEHLSGIKASVRGLHALLPMAKYDARHNPRMDDLLKHYSDKVSSLLENMFGGLHALFTMAKYDARTHLSCPGQNMNLLNSCKHSPRTDDLIHLFRLG</sequence>
<accession>A0A2K3NZD4</accession>
<dbReference type="Pfam" id="PF03735">
    <property type="entry name" value="ENT"/>
    <property type="match status" value="1"/>
</dbReference>
<keyword evidence="2" id="KW-0539">Nucleus</keyword>
<organism evidence="4 6">
    <name type="scientific">Trifolium pratense</name>
    <name type="common">Red clover</name>
    <dbReference type="NCBI Taxonomy" id="57577"/>
    <lineage>
        <taxon>Eukaryota</taxon>
        <taxon>Viridiplantae</taxon>
        <taxon>Streptophyta</taxon>
        <taxon>Embryophyta</taxon>
        <taxon>Tracheophyta</taxon>
        <taxon>Spermatophyta</taxon>
        <taxon>Magnoliopsida</taxon>
        <taxon>eudicotyledons</taxon>
        <taxon>Gunneridae</taxon>
        <taxon>Pentapetalae</taxon>
        <taxon>rosids</taxon>
        <taxon>fabids</taxon>
        <taxon>Fabales</taxon>
        <taxon>Fabaceae</taxon>
        <taxon>Papilionoideae</taxon>
        <taxon>50 kb inversion clade</taxon>
        <taxon>NPAAA clade</taxon>
        <taxon>Hologalegina</taxon>
        <taxon>IRL clade</taxon>
        <taxon>Trifolieae</taxon>
        <taxon>Trifolium</taxon>
    </lineage>
</organism>
<dbReference type="SUPFAM" id="SSF158639">
    <property type="entry name" value="ENT-like"/>
    <property type="match status" value="1"/>
</dbReference>
<dbReference type="EMBL" id="ASHM01002488">
    <property type="protein sequence ID" value="PNY08404.1"/>
    <property type="molecule type" value="Genomic_DNA"/>
</dbReference>
<comment type="subcellular location">
    <subcellularLocation>
        <location evidence="1">Nucleus</location>
    </subcellularLocation>
</comment>
<dbReference type="STRING" id="57577.A0A2K3NZD4"/>
<dbReference type="Proteomes" id="UP000236291">
    <property type="component" value="Unassembled WGS sequence"/>
</dbReference>
<protein>
    <recommendedName>
        <fullName evidence="3">ENT domain-containing protein</fullName>
    </recommendedName>
</protein>
<name>A0A2K3NZD4_TRIPR</name>
<evidence type="ECO:0000259" key="3">
    <source>
        <dbReference type="PROSITE" id="PS51138"/>
    </source>
</evidence>
<evidence type="ECO:0000256" key="1">
    <source>
        <dbReference type="ARBA" id="ARBA00004123"/>
    </source>
</evidence>
<dbReference type="SMART" id="SM01191">
    <property type="entry name" value="ENT"/>
    <property type="match status" value="1"/>
</dbReference>
<dbReference type="Pfam" id="PF05641">
    <property type="entry name" value="Agenet"/>
    <property type="match status" value="1"/>
</dbReference>
<dbReference type="Gene3D" id="1.10.1240.40">
    <property type="entry name" value="ENT domain"/>
    <property type="match status" value="1"/>
</dbReference>
<comment type="caution">
    <text evidence="4">The sequence shown here is derived from an EMBL/GenBank/DDBJ whole genome shotgun (WGS) entry which is preliminary data.</text>
</comment>
<evidence type="ECO:0000313" key="6">
    <source>
        <dbReference type="Proteomes" id="UP000236291"/>
    </source>
</evidence>
<dbReference type="PROSITE" id="PS51138">
    <property type="entry name" value="ENT"/>
    <property type="match status" value="1"/>
</dbReference>
<dbReference type="PANTHER" id="PTHR31917:SF163">
    <property type="entry name" value="AGENET DOMAIN PROTEIN"/>
    <property type="match status" value="1"/>
</dbReference>
<dbReference type="AlphaFoldDB" id="A0A2K3NZD4"/>
<reference evidence="4 6" key="2">
    <citation type="journal article" date="2017" name="Front. Plant Sci.">
        <title>Gene Classification and Mining of Molecular Markers Useful in Red Clover (Trifolium pratense) Breeding.</title>
        <authorList>
            <person name="Istvanek J."/>
            <person name="Dluhosova J."/>
            <person name="Dluhos P."/>
            <person name="Patkova L."/>
            <person name="Nedelnik J."/>
            <person name="Repkova J."/>
        </authorList>
    </citation>
    <scope>NUCLEOTIDE SEQUENCE [LARGE SCALE GENOMIC DNA]</scope>
    <source>
        <strain evidence="6">cv. Tatra</strain>
        <tissue evidence="4">Young leaves</tissue>
    </source>
</reference>
<evidence type="ECO:0000256" key="2">
    <source>
        <dbReference type="ARBA" id="ARBA00023242"/>
    </source>
</evidence>
<evidence type="ECO:0000313" key="4">
    <source>
        <dbReference type="EMBL" id="PNY08404.1"/>
    </source>
</evidence>
<evidence type="ECO:0000313" key="5">
    <source>
        <dbReference type="EMBL" id="PNY12686.1"/>
    </source>
</evidence>
<dbReference type="EMBL" id="ASHM01005465">
    <property type="protein sequence ID" value="PNY12686.1"/>
    <property type="molecule type" value="Genomic_DNA"/>
</dbReference>
<proteinExistence type="predicted"/>
<dbReference type="PANTHER" id="PTHR31917">
    <property type="entry name" value="AGENET DOMAIN-CONTAINING PROTEIN-RELATED"/>
    <property type="match status" value="1"/>
</dbReference>
<feature type="domain" description="ENT" evidence="3">
    <location>
        <begin position="359"/>
        <end position="449"/>
    </location>
</feature>
<dbReference type="SMART" id="SM00743">
    <property type="entry name" value="Agenet"/>
    <property type="match status" value="2"/>
</dbReference>
<gene>
    <name evidence="4" type="ORF">L195_g004926</name>
    <name evidence="5" type="ORF">L195_g009320</name>
</gene>
<dbReference type="GO" id="GO:0005634">
    <property type="term" value="C:nucleus"/>
    <property type="evidence" value="ECO:0007669"/>
    <property type="project" value="UniProtKB-SubCell"/>
</dbReference>
<dbReference type="InterPro" id="IPR005491">
    <property type="entry name" value="ENT_dom"/>
</dbReference>
<reference evidence="4 6" key="1">
    <citation type="journal article" date="2014" name="Am. J. Bot.">
        <title>Genome assembly and annotation for red clover (Trifolium pratense; Fabaceae).</title>
        <authorList>
            <person name="Istvanek J."/>
            <person name="Jaros M."/>
            <person name="Krenek A."/>
            <person name="Repkova J."/>
        </authorList>
    </citation>
    <scope>NUCLEOTIDE SEQUENCE [LARGE SCALE GENOMIC DNA]</scope>
    <source>
        <strain evidence="6">cv. Tatra</strain>
        <tissue evidence="4">Young leaves</tissue>
    </source>
</reference>
<dbReference type="InterPro" id="IPR008395">
    <property type="entry name" value="Agenet-like_dom"/>
</dbReference>
<dbReference type="InterPro" id="IPR014002">
    <property type="entry name" value="Agenet_dom_plant"/>
</dbReference>